<evidence type="ECO:0000256" key="10">
    <source>
        <dbReference type="ARBA" id="ARBA00047984"/>
    </source>
</evidence>
<feature type="domain" description="Helicase C-terminal" evidence="14">
    <location>
        <begin position="556"/>
        <end position="717"/>
    </location>
</feature>
<evidence type="ECO:0000259" key="14">
    <source>
        <dbReference type="PROSITE" id="PS51194"/>
    </source>
</evidence>
<sequence length="717" mass="80529">MAGLAPEGTQFDGRQYDAKMTELLSTDGQEFFTSYDEVYDSFDAMGLQENLLRGIYAYGFERPSAIQQRGIVPFCKGLDVIQQAQSGTGKTATFCSGILQQLDYGLVQCQALVLAPTRELAQQIEKVMRALGDYLGVKVHACVGGTSVREDQRILQAGVHTVVGTPGRVFDMLRRQSLRPDYIKMFVLDEADEMLSRGFKDQKASERVNVESYIYCFAPSFLVPITLPSPSHSPPFNSTVQIRGVTPLLFFLFPYSNINPSSFHQFKFDFGTVKLNHGGVSKVVSPYYLSVWSSFLTEVSLFPVMAGLAPEGTQFDGRQYDAKMTELLSTDGQEFFTSYDEVYDSFDAMGLQENLLRGIYAYGFERPSAIQQRGIVPFCKGLDVIQQAQSGTGKTATFCSGILQQLDYGLVQCQALVLAPTRELAQQIEKVMRALGDYLGVKVHACVGGTSVREDQRILQAGVHTVVGTPGRVFDMLRRQSLRPDYIKMFVLDEADEMLSRGFKDQIYDIFQLLPSKIQVGVFSATMPPEALEITRKFMNKPVRILVKRDELTLEGIKQFYVNVDKEEWKLETLCDLYETLAITQSVIFVNTRRKVDWLTDKMRSNDHTVSATHGDMDQNTRDIIMREFRSGSSRVLITTDLLARGIDVQQVSLVINYDLPTQPENYLHRIGRSGRFGRKGVAINFVTADDSRMLSDIQKFYNVTVEELPSNVADLL</sequence>
<dbReference type="PANTHER" id="PTHR47958">
    <property type="entry name" value="ATP-DEPENDENT RNA HELICASE DBP3"/>
    <property type="match status" value="1"/>
</dbReference>
<dbReference type="InterPro" id="IPR000629">
    <property type="entry name" value="RNA-helicase_DEAD-box_CS"/>
</dbReference>
<dbReference type="Gene3D" id="3.40.50.300">
    <property type="entry name" value="P-loop containing nucleotide triphosphate hydrolases"/>
    <property type="match status" value="3"/>
</dbReference>
<dbReference type="GO" id="GO:0016787">
    <property type="term" value="F:hydrolase activity"/>
    <property type="evidence" value="ECO:0007669"/>
    <property type="project" value="UniProtKB-KW"/>
</dbReference>
<proteinExistence type="inferred from homology"/>
<keyword evidence="17" id="KW-1185">Reference proteome</keyword>
<dbReference type="GO" id="GO:0005524">
    <property type="term" value="F:ATP binding"/>
    <property type="evidence" value="ECO:0007669"/>
    <property type="project" value="UniProtKB-KW"/>
</dbReference>
<keyword evidence="6 12" id="KW-0067">ATP-binding</keyword>
<dbReference type="EC" id="3.6.4.13" evidence="1"/>
<dbReference type="PROSITE" id="PS51195">
    <property type="entry name" value="Q_MOTIF"/>
    <property type="match status" value="2"/>
</dbReference>
<evidence type="ECO:0000259" key="13">
    <source>
        <dbReference type="PROSITE" id="PS51192"/>
    </source>
</evidence>
<evidence type="ECO:0000259" key="15">
    <source>
        <dbReference type="PROSITE" id="PS51195"/>
    </source>
</evidence>
<evidence type="ECO:0000256" key="6">
    <source>
        <dbReference type="ARBA" id="ARBA00022840"/>
    </source>
</evidence>
<dbReference type="CDD" id="cd17939">
    <property type="entry name" value="DEADc_EIF4A"/>
    <property type="match status" value="1"/>
</dbReference>
<feature type="short sequence motif" description="Q motif" evidence="11">
    <location>
        <begin position="344"/>
        <end position="372"/>
    </location>
</feature>
<dbReference type="AlphaFoldDB" id="A0A4D6MQP3"/>
<dbReference type="SMART" id="SM00490">
    <property type="entry name" value="HELICc"/>
    <property type="match status" value="1"/>
</dbReference>
<evidence type="ECO:0000256" key="12">
    <source>
        <dbReference type="RuleBase" id="RU000492"/>
    </source>
</evidence>
<evidence type="ECO:0000256" key="1">
    <source>
        <dbReference type="ARBA" id="ARBA00012552"/>
    </source>
</evidence>
<comment type="similarity">
    <text evidence="9">Belongs to the DEAD box helicase family. eIF4A subfamily.</text>
</comment>
<keyword evidence="7" id="KW-0694">RNA-binding</keyword>
<dbReference type="GO" id="GO:0003724">
    <property type="term" value="F:RNA helicase activity"/>
    <property type="evidence" value="ECO:0007669"/>
    <property type="project" value="UniProtKB-EC"/>
</dbReference>
<evidence type="ECO:0000256" key="8">
    <source>
        <dbReference type="ARBA" id="ARBA00022917"/>
    </source>
</evidence>
<dbReference type="InterPro" id="IPR011545">
    <property type="entry name" value="DEAD/DEAH_box_helicase_dom"/>
</dbReference>
<name>A0A4D6MQP3_VIGUN</name>
<keyword evidence="2 16" id="KW-0396">Initiation factor</keyword>
<feature type="short sequence motif" description="Q motif" evidence="11">
    <location>
        <begin position="40"/>
        <end position="68"/>
    </location>
</feature>
<feature type="domain" description="Helicase ATP-binding" evidence="13">
    <location>
        <begin position="71"/>
        <end position="208"/>
    </location>
</feature>
<dbReference type="InterPro" id="IPR027417">
    <property type="entry name" value="P-loop_NTPase"/>
</dbReference>
<accession>A0A4D6MQP3</accession>
<gene>
    <name evidence="16" type="ORF">DEO72_LG8g238</name>
</gene>
<feature type="domain" description="DEAD-box RNA helicase Q" evidence="15">
    <location>
        <begin position="344"/>
        <end position="372"/>
    </location>
</feature>
<keyword evidence="8" id="KW-0648">Protein biosynthesis</keyword>
<keyword evidence="4 12" id="KW-0378">Hydrolase</keyword>
<dbReference type="Proteomes" id="UP000501690">
    <property type="component" value="Linkage Group LG8"/>
</dbReference>
<dbReference type="SMART" id="SM00487">
    <property type="entry name" value="DEXDc"/>
    <property type="match status" value="2"/>
</dbReference>
<evidence type="ECO:0000256" key="5">
    <source>
        <dbReference type="ARBA" id="ARBA00022806"/>
    </source>
</evidence>
<evidence type="ECO:0000256" key="11">
    <source>
        <dbReference type="PROSITE-ProRule" id="PRU00552"/>
    </source>
</evidence>
<evidence type="ECO:0000256" key="2">
    <source>
        <dbReference type="ARBA" id="ARBA00022540"/>
    </source>
</evidence>
<keyword evidence="3 12" id="KW-0547">Nucleotide-binding</keyword>
<dbReference type="Pfam" id="PF00270">
    <property type="entry name" value="DEAD"/>
    <property type="match status" value="2"/>
</dbReference>
<dbReference type="PROSITE" id="PS00039">
    <property type="entry name" value="DEAD_ATP_HELICASE"/>
    <property type="match status" value="2"/>
</dbReference>
<protein>
    <recommendedName>
        <fullName evidence="1">RNA helicase</fullName>
        <ecNumber evidence="1">3.6.4.13</ecNumber>
    </recommendedName>
</protein>
<dbReference type="InterPro" id="IPR014014">
    <property type="entry name" value="RNA_helicase_DEAD_Q_motif"/>
</dbReference>
<dbReference type="PROSITE" id="PS51194">
    <property type="entry name" value="HELICASE_CTER"/>
    <property type="match status" value="1"/>
</dbReference>
<dbReference type="FunFam" id="3.40.50.300:FF:000031">
    <property type="entry name" value="Eukaryotic initiation factor 4A-III"/>
    <property type="match status" value="1"/>
</dbReference>
<feature type="domain" description="DEAD-box RNA helicase Q" evidence="15">
    <location>
        <begin position="40"/>
        <end position="68"/>
    </location>
</feature>
<dbReference type="EMBL" id="CP039352">
    <property type="protein sequence ID" value="QCE02227.1"/>
    <property type="molecule type" value="Genomic_DNA"/>
</dbReference>
<dbReference type="CDD" id="cd18787">
    <property type="entry name" value="SF2_C_DEAD"/>
    <property type="match status" value="1"/>
</dbReference>
<feature type="domain" description="Helicase ATP-binding" evidence="13">
    <location>
        <begin position="375"/>
        <end position="545"/>
    </location>
</feature>
<evidence type="ECO:0000256" key="7">
    <source>
        <dbReference type="ARBA" id="ARBA00022884"/>
    </source>
</evidence>
<dbReference type="PROSITE" id="PS51192">
    <property type="entry name" value="HELICASE_ATP_BIND_1"/>
    <property type="match status" value="2"/>
</dbReference>
<organism evidence="16 17">
    <name type="scientific">Vigna unguiculata</name>
    <name type="common">Cowpea</name>
    <dbReference type="NCBI Taxonomy" id="3917"/>
    <lineage>
        <taxon>Eukaryota</taxon>
        <taxon>Viridiplantae</taxon>
        <taxon>Streptophyta</taxon>
        <taxon>Embryophyta</taxon>
        <taxon>Tracheophyta</taxon>
        <taxon>Spermatophyta</taxon>
        <taxon>Magnoliopsida</taxon>
        <taxon>eudicotyledons</taxon>
        <taxon>Gunneridae</taxon>
        <taxon>Pentapetalae</taxon>
        <taxon>rosids</taxon>
        <taxon>fabids</taxon>
        <taxon>Fabales</taxon>
        <taxon>Fabaceae</taxon>
        <taxon>Papilionoideae</taxon>
        <taxon>50 kb inversion clade</taxon>
        <taxon>NPAAA clade</taxon>
        <taxon>indigoferoid/millettioid clade</taxon>
        <taxon>Phaseoleae</taxon>
        <taxon>Vigna</taxon>
    </lineage>
</organism>
<dbReference type="InterPro" id="IPR014001">
    <property type="entry name" value="Helicase_ATP-bd"/>
</dbReference>
<dbReference type="GO" id="GO:0003723">
    <property type="term" value="F:RNA binding"/>
    <property type="evidence" value="ECO:0007669"/>
    <property type="project" value="UniProtKB-KW"/>
</dbReference>
<dbReference type="Pfam" id="PF00271">
    <property type="entry name" value="Helicase_C"/>
    <property type="match status" value="1"/>
</dbReference>
<evidence type="ECO:0000256" key="9">
    <source>
        <dbReference type="ARBA" id="ARBA00024352"/>
    </source>
</evidence>
<dbReference type="SUPFAM" id="SSF52540">
    <property type="entry name" value="P-loop containing nucleoside triphosphate hydrolases"/>
    <property type="match status" value="2"/>
</dbReference>
<dbReference type="InterPro" id="IPR001650">
    <property type="entry name" value="Helicase_C-like"/>
</dbReference>
<comment type="catalytic activity">
    <reaction evidence="10">
        <text>ATP + H2O = ADP + phosphate + H(+)</text>
        <dbReference type="Rhea" id="RHEA:13065"/>
        <dbReference type="ChEBI" id="CHEBI:15377"/>
        <dbReference type="ChEBI" id="CHEBI:15378"/>
        <dbReference type="ChEBI" id="CHEBI:30616"/>
        <dbReference type="ChEBI" id="CHEBI:43474"/>
        <dbReference type="ChEBI" id="CHEBI:456216"/>
        <dbReference type="EC" id="3.6.4.13"/>
    </reaction>
</comment>
<keyword evidence="5 12" id="KW-0347">Helicase</keyword>
<reference evidence="16 17" key="1">
    <citation type="submission" date="2019-04" db="EMBL/GenBank/DDBJ databases">
        <title>An improved genome assembly and genetic linkage map for asparagus bean, Vigna unguiculata ssp. sesquipedialis.</title>
        <authorList>
            <person name="Xia Q."/>
            <person name="Zhang R."/>
            <person name="Dong Y."/>
        </authorList>
    </citation>
    <scope>NUCLEOTIDE SEQUENCE [LARGE SCALE GENOMIC DNA]</scope>
    <source>
        <tissue evidence="16">Leaf</tissue>
    </source>
</reference>
<dbReference type="GO" id="GO:0003743">
    <property type="term" value="F:translation initiation factor activity"/>
    <property type="evidence" value="ECO:0007669"/>
    <property type="project" value="UniProtKB-KW"/>
</dbReference>
<evidence type="ECO:0000256" key="4">
    <source>
        <dbReference type="ARBA" id="ARBA00022801"/>
    </source>
</evidence>
<evidence type="ECO:0000313" key="16">
    <source>
        <dbReference type="EMBL" id="QCE02227.1"/>
    </source>
</evidence>
<evidence type="ECO:0000313" key="17">
    <source>
        <dbReference type="Proteomes" id="UP000501690"/>
    </source>
</evidence>
<evidence type="ECO:0000256" key="3">
    <source>
        <dbReference type="ARBA" id="ARBA00022741"/>
    </source>
</evidence>
<dbReference type="FunFam" id="3.40.50.300:FF:000089">
    <property type="entry name" value="Eukaryotic initiation factor 4A-II"/>
    <property type="match status" value="1"/>
</dbReference>